<reference evidence="1" key="1">
    <citation type="journal article" date="2015" name="Front. Microbiol.">
        <title>Combining genomic sequencing methods to explore viral diversity and reveal potential virus-host interactions.</title>
        <authorList>
            <person name="Chow C.E."/>
            <person name="Winget D.M."/>
            <person name="White R.A.III."/>
            <person name="Hallam S.J."/>
            <person name="Suttle C.A."/>
        </authorList>
    </citation>
    <scope>NUCLEOTIDE SEQUENCE</scope>
    <source>
        <strain evidence="1">Anoxic2_5</strain>
    </source>
</reference>
<evidence type="ECO:0000313" key="1">
    <source>
        <dbReference type="EMBL" id="AKH47117.1"/>
    </source>
</evidence>
<name>A0A0F7L6K7_9VIRU</name>
<sequence length="112" mass="11833">MASTFTPSSMPMAWRLMGRGNTSAGFDWSASQPASVMAVVITCSILHTLTSLPATGEFKFPKETLACAFGVAASLVTASEDGPSTHARALSDGFVVVRYLHRKEPAPSANRN</sequence>
<protein>
    <submittedName>
        <fullName evidence="1">Uncharacterized protein</fullName>
    </submittedName>
</protein>
<proteinExistence type="predicted"/>
<accession>A0A0F7L6K7</accession>
<dbReference type="EMBL" id="KR029589">
    <property type="protein sequence ID" value="AKH47117.1"/>
    <property type="molecule type" value="Genomic_DNA"/>
</dbReference>
<reference evidence="1" key="2">
    <citation type="submission" date="2015-03" db="EMBL/GenBank/DDBJ databases">
        <authorList>
            <person name="Chow C.-E.T."/>
            <person name="Winget D.M."/>
            <person name="White R.A.III."/>
            <person name="Hallam S.J."/>
            <person name="Suttle C.A."/>
        </authorList>
    </citation>
    <scope>NUCLEOTIDE SEQUENCE</scope>
    <source>
        <strain evidence="1">Anoxic2_5</strain>
    </source>
</reference>
<organism evidence="1">
    <name type="scientific">uncultured marine virus</name>
    <dbReference type="NCBI Taxonomy" id="186617"/>
    <lineage>
        <taxon>Viruses</taxon>
        <taxon>environmental samples</taxon>
    </lineage>
</organism>